<evidence type="ECO:0000256" key="1">
    <source>
        <dbReference type="ARBA" id="ARBA00004370"/>
    </source>
</evidence>
<dbReference type="Proteomes" id="UP001496674">
    <property type="component" value="Chromosome"/>
</dbReference>
<feature type="domain" description="NAD-dependent epimerase/dehydratase" evidence="3">
    <location>
        <begin position="10"/>
        <end position="203"/>
    </location>
</feature>
<gene>
    <name evidence="4" type="ORF">BSYN_10030</name>
</gene>
<reference evidence="4 5" key="1">
    <citation type="submission" date="2023-04" db="EMBL/GenBank/DDBJ databases">
        <title>Draft genome sequence of acteroides sedimenti strain YN3PY1.</title>
        <authorList>
            <person name="Yoshida N."/>
        </authorList>
    </citation>
    <scope>NUCLEOTIDE SEQUENCE [LARGE SCALE GENOMIC DNA]</scope>
    <source>
        <strain evidence="4 5">YN3PY1</strain>
    </source>
</reference>
<evidence type="ECO:0000313" key="5">
    <source>
        <dbReference type="Proteomes" id="UP001496674"/>
    </source>
</evidence>
<dbReference type="Pfam" id="PF01370">
    <property type="entry name" value="Epimerase"/>
    <property type="match status" value="1"/>
</dbReference>
<proteinExistence type="predicted"/>
<evidence type="ECO:0000256" key="2">
    <source>
        <dbReference type="ARBA" id="ARBA00023136"/>
    </source>
</evidence>
<dbReference type="InterPro" id="IPR001509">
    <property type="entry name" value="Epimerase_deHydtase"/>
</dbReference>
<protein>
    <submittedName>
        <fullName evidence="4">Oxidoreductase</fullName>
    </submittedName>
</protein>
<dbReference type="Gene3D" id="3.40.50.720">
    <property type="entry name" value="NAD(P)-binding Rossmann-like Domain"/>
    <property type="match status" value="1"/>
</dbReference>
<comment type="subcellular location">
    <subcellularLocation>
        <location evidence="1">Membrane</location>
    </subcellularLocation>
</comment>
<sequence length="240" mass="27380">MSNTMKTANVIGGTGLVGAQLVDLLLKDREFEKVVVFGRNSLNITNPKLKEHLIDFSAPERWEQLVNGDVLFSCMGTTLAKAGSKQRQYEIDYIYQYRFADIASRNGVSEYVLVSSSGANPKSSFFYMRIKGELEDAIIKLPFKKIIIARPSQLYGERKEKRLSETVGLSIMRTLNIIGLYRKHRPIHAQKVAAAMIESLKYYENTAIVSSYRLFGLAKFYNRGQELYHKNNDFKELQTD</sequence>
<organism evidence="4 5">
    <name type="scientific">Bacteroides sedimenti</name>
    <dbReference type="NCBI Taxonomy" id="2136147"/>
    <lineage>
        <taxon>Bacteria</taxon>
        <taxon>Pseudomonadati</taxon>
        <taxon>Bacteroidota</taxon>
        <taxon>Bacteroidia</taxon>
        <taxon>Bacteroidales</taxon>
        <taxon>Bacteroidaceae</taxon>
        <taxon>Bacteroides</taxon>
    </lineage>
</organism>
<keyword evidence="5" id="KW-1185">Reference proteome</keyword>
<dbReference type="InterPro" id="IPR036291">
    <property type="entry name" value="NAD(P)-bd_dom_sf"/>
</dbReference>
<dbReference type="PANTHER" id="PTHR14097">
    <property type="entry name" value="OXIDOREDUCTASE HTATIP2"/>
    <property type="match status" value="1"/>
</dbReference>
<dbReference type="SUPFAM" id="SSF51735">
    <property type="entry name" value="NAD(P)-binding Rossmann-fold domains"/>
    <property type="match status" value="1"/>
</dbReference>
<keyword evidence="2" id="KW-0472">Membrane</keyword>
<evidence type="ECO:0000313" key="4">
    <source>
        <dbReference type="EMBL" id="BEG98738.1"/>
    </source>
</evidence>
<dbReference type="EMBL" id="AP028055">
    <property type="protein sequence ID" value="BEG98738.1"/>
    <property type="molecule type" value="Genomic_DNA"/>
</dbReference>
<dbReference type="PANTHER" id="PTHR14097:SF7">
    <property type="entry name" value="OXIDOREDUCTASE HTATIP2"/>
    <property type="match status" value="1"/>
</dbReference>
<evidence type="ECO:0000259" key="3">
    <source>
        <dbReference type="Pfam" id="PF01370"/>
    </source>
</evidence>
<accession>A0ABN6Z7U5</accession>
<name>A0ABN6Z7U5_9BACE</name>